<evidence type="ECO:0000313" key="2">
    <source>
        <dbReference type="EMBL" id="CUQ84183.1"/>
    </source>
</evidence>
<dbReference type="EMBL" id="CZBY01000005">
    <property type="protein sequence ID" value="CUQ84183.1"/>
    <property type="molecule type" value="Genomic_DNA"/>
</dbReference>
<protein>
    <recommendedName>
        <fullName evidence="4">Zinc-ribbon domain-containing protein</fullName>
    </recommendedName>
</protein>
<dbReference type="OrthoDB" id="85718at2"/>
<accession>A0A174ZA58</accession>
<keyword evidence="1" id="KW-0472">Membrane</keyword>
<reference evidence="2 3" key="1">
    <citation type="submission" date="2015-09" db="EMBL/GenBank/DDBJ databases">
        <authorList>
            <consortium name="Pathogen Informatics"/>
        </authorList>
    </citation>
    <scope>NUCLEOTIDE SEQUENCE [LARGE SCALE GENOMIC DNA]</scope>
    <source>
        <strain evidence="2 3">2789STDY5834928</strain>
    </source>
</reference>
<evidence type="ECO:0008006" key="4">
    <source>
        <dbReference type="Google" id="ProtNLM"/>
    </source>
</evidence>
<dbReference type="AlphaFoldDB" id="A0A174ZA58"/>
<keyword evidence="1" id="KW-1133">Transmembrane helix</keyword>
<gene>
    <name evidence="2" type="ORF">ERS852540_00822</name>
</gene>
<dbReference type="STRING" id="39492.ERS852540_00822"/>
<sequence length="90" mass="10262">MKCRYCDSIVPDYYNNCPHCGAQLIKDGFSEQHSKPAVNKTPTVHKRKVPADNNCNKEDISGNELKEIGMTFLFIIILILIMLVFALLYK</sequence>
<keyword evidence="1" id="KW-0812">Transmembrane</keyword>
<evidence type="ECO:0000313" key="3">
    <source>
        <dbReference type="Proteomes" id="UP000095662"/>
    </source>
</evidence>
<evidence type="ECO:0000256" key="1">
    <source>
        <dbReference type="SAM" id="Phobius"/>
    </source>
</evidence>
<proteinExistence type="predicted"/>
<organism evidence="2 3">
    <name type="scientific">[Eubacterium] siraeum</name>
    <dbReference type="NCBI Taxonomy" id="39492"/>
    <lineage>
        <taxon>Bacteria</taxon>
        <taxon>Bacillati</taxon>
        <taxon>Bacillota</taxon>
        <taxon>Clostridia</taxon>
        <taxon>Eubacteriales</taxon>
        <taxon>Oscillospiraceae</taxon>
        <taxon>Oscillospiraceae incertae sedis</taxon>
    </lineage>
</organism>
<feature type="transmembrane region" description="Helical" evidence="1">
    <location>
        <begin position="68"/>
        <end position="89"/>
    </location>
</feature>
<name>A0A174ZA58_9FIRM</name>
<dbReference type="Proteomes" id="UP000095662">
    <property type="component" value="Unassembled WGS sequence"/>
</dbReference>